<sequence length="243" mass="27085">MENRFESLQLLVSGAAHEMRTPLGVCQSSLSVVTERLEKTEQKFLEKSLSEEDALQAFRLNKRYLKIIEQNLKKAMDLTDQLKEFAFIDSDWVDQEVSESVASAIRPFQEELSGNDINVKVNIEQSPLSVNLPKATLEQIVSNFIKNSLMYGFAESSSGNITIDIDRGASWLSLVYTDDGCGIDDDIRPYIFEPFFTTGRNKGGAGLGLSIVYAIVVKSIAGSIELDTDHRTGCRFIVTLPLF</sequence>
<dbReference type="Pfam" id="PF00512">
    <property type="entry name" value="HisKA"/>
    <property type="match status" value="1"/>
</dbReference>
<evidence type="ECO:0000313" key="5">
    <source>
        <dbReference type="EMBL" id="RRC99918.1"/>
    </source>
</evidence>
<dbReference type="EMBL" id="RQXV01000003">
    <property type="protein sequence ID" value="RRC99918.1"/>
    <property type="molecule type" value="Genomic_DNA"/>
</dbReference>
<evidence type="ECO:0000256" key="3">
    <source>
        <dbReference type="ARBA" id="ARBA00022553"/>
    </source>
</evidence>
<dbReference type="PRINTS" id="PR00344">
    <property type="entry name" value="BCTRLSENSOR"/>
</dbReference>
<dbReference type="OrthoDB" id="2521613at2"/>
<dbReference type="InterPro" id="IPR003661">
    <property type="entry name" value="HisK_dim/P_dom"/>
</dbReference>
<dbReference type="CDD" id="cd00075">
    <property type="entry name" value="HATPase"/>
    <property type="match status" value="1"/>
</dbReference>
<keyword evidence="6" id="KW-1185">Reference proteome</keyword>
<keyword evidence="3" id="KW-0597">Phosphoprotein</keyword>
<proteinExistence type="predicted"/>
<evidence type="ECO:0000313" key="6">
    <source>
        <dbReference type="Proteomes" id="UP000267535"/>
    </source>
</evidence>
<dbReference type="Gene3D" id="1.10.287.130">
    <property type="match status" value="1"/>
</dbReference>
<dbReference type="SMART" id="SM00387">
    <property type="entry name" value="HATPase_c"/>
    <property type="match status" value="1"/>
</dbReference>
<dbReference type="GO" id="GO:0000155">
    <property type="term" value="F:phosphorelay sensor kinase activity"/>
    <property type="evidence" value="ECO:0007669"/>
    <property type="project" value="InterPro"/>
</dbReference>
<dbReference type="EC" id="2.7.13.3" evidence="2"/>
<dbReference type="RefSeq" id="WP_124925388.1">
    <property type="nucleotide sequence ID" value="NZ_BMOH01000005.1"/>
</dbReference>
<accession>A0A3P1SRV9</accession>
<dbReference type="InterPro" id="IPR036890">
    <property type="entry name" value="HATPase_C_sf"/>
</dbReference>
<dbReference type="AlphaFoldDB" id="A0A3P1SRV9"/>
<keyword evidence="5" id="KW-0418">Kinase</keyword>
<evidence type="ECO:0000256" key="1">
    <source>
        <dbReference type="ARBA" id="ARBA00000085"/>
    </source>
</evidence>
<gene>
    <name evidence="5" type="ORF">EHS89_06760</name>
</gene>
<dbReference type="PANTHER" id="PTHR43065">
    <property type="entry name" value="SENSOR HISTIDINE KINASE"/>
    <property type="match status" value="1"/>
</dbReference>
<evidence type="ECO:0000256" key="2">
    <source>
        <dbReference type="ARBA" id="ARBA00012438"/>
    </source>
</evidence>
<dbReference type="SUPFAM" id="SSF55874">
    <property type="entry name" value="ATPase domain of HSP90 chaperone/DNA topoisomerase II/histidine kinase"/>
    <property type="match status" value="1"/>
</dbReference>
<dbReference type="InterPro" id="IPR004358">
    <property type="entry name" value="Sig_transdc_His_kin-like_C"/>
</dbReference>
<comment type="catalytic activity">
    <reaction evidence="1">
        <text>ATP + protein L-histidine = ADP + protein N-phospho-L-histidine.</text>
        <dbReference type="EC" id="2.7.13.3"/>
    </reaction>
</comment>
<dbReference type="InterPro" id="IPR036097">
    <property type="entry name" value="HisK_dim/P_sf"/>
</dbReference>
<dbReference type="PROSITE" id="PS50109">
    <property type="entry name" value="HIS_KIN"/>
    <property type="match status" value="1"/>
</dbReference>
<dbReference type="InterPro" id="IPR003594">
    <property type="entry name" value="HATPase_dom"/>
</dbReference>
<dbReference type="SMART" id="SM00388">
    <property type="entry name" value="HisKA"/>
    <property type="match status" value="1"/>
</dbReference>
<protein>
    <recommendedName>
        <fullName evidence="2">histidine kinase</fullName>
        <ecNumber evidence="2">2.7.13.3</ecNumber>
    </recommendedName>
</protein>
<dbReference type="Pfam" id="PF02518">
    <property type="entry name" value="HATPase_c"/>
    <property type="match status" value="1"/>
</dbReference>
<reference evidence="5 6" key="1">
    <citation type="submission" date="2018-11" db="EMBL/GenBank/DDBJ databases">
        <title>The draft genome sequence of Amphritea balenae JAMM 1525T.</title>
        <authorList>
            <person name="Fang Z."/>
            <person name="Zhang Y."/>
            <person name="Han X."/>
        </authorList>
    </citation>
    <scope>NUCLEOTIDE SEQUENCE [LARGE SCALE GENOMIC DNA]</scope>
    <source>
        <strain evidence="5 6">JAMM 1525</strain>
    </source>
</reference>
<organism evidence="5 6">
    <name type="scientific">Amphritea balenae</name>
    <dbReference type="NCBI Taxonomy" id="452629"/>
    <lineage>
        <taxon>Bacteria</taxon>
        <taxon>Pseudomonadati</taxon>
        <taxon>Pseudomonadota</taxon>
        <taxon>Gammaproteobacteria</taxon>
        <taxon>Oceanospirillales</taxon>
        <taxon>Oceanospirillaceae</taxon>
        <taxon>Amphritea</taxon>
    </lineage>
</organism>
<dbReference type="InterPro" id="IPR005467">
    <property type="entry name" value="His_kinase_dom"/>
</dbReference>
<dbReference type="CDD" id="cd00082">
    <property type="entry name" value="HisKA"/>
    <property type="match status" value="1"/>
</dbReference>
<comment type="caution">
    <text evidence="5">The sequence shown here is derived from an EMBL/GenBank/DDBJ whole genome shotgun (WGS) entry which is preliminary data.</text>
</comment>
<keyword evidence="5" id="KW-0808">Transferase</keyword>
<dbReference type="SUPFAM" id="SSF47384">
    <property type="entry name" value="Homodimeric domain of signal transducing histidine kinase"/>
    <property type="match status" value="1"/>
</dbReference>
<name>A0A3P1SRV9_9GAMM</name>
<dbReference type="Proteomes" id="UP000267535">
    <property type="component" value="Unassembled WGS sequence"/>
</dbReference>
<feature type="domain" description="Histidine kinase" evidence="4">
    <location>
        <begin position="14"/>
        <end position="243"/>
    </location>
</feature>
<dbReference type="Gene3D" id="3.30.565.10">
    <property type="entry name" value="Histidine kinase-like ATPase, C-terminal domain"/>
    <property type="match status" value="1"/>
</dbReference>
<evidence type="ECO:0000259" key="4">
    <source>
        <dbReference type="PROSITE" id="PS50109"/>
    </source>
</evidence>
<dbReference type="PANTHER" id="PTHR43065:SF47">
    <property type="match status" value="1"/>
</dbReference>